<accession>A0AAQ3XIL4</accession>
<sequence>MEPTRQLDVQNAFVHGVLEEERAGMNRCKAVSTPLSATEKLSLRDGEKLGPEDSTRYRSIILFKGAHWLRLWAKLQQSEERTHMIVEGCRRMETP</sequence>
<reference evidence="1 2" key="1">
    <citation type="submission" date="2024-02" db="EMBL/GenBank/DDBJ databases">
        <title>High-quality chromosome-scale genome assembly of Pensacola bahiagrass (Paspalum notatum Flugge var. saurae).</title>
        <authorList>
            <person name="Vega J.M."/>
            <person name="Podio M."/>
            <person name="Orjuela J."/>
            <person name="Siena L.A."/>
            <person name="Pessino S.C."/>
            <person name="Combes M.C."/>
            <person name="Mariac C."/>
            <person name="Albertini E."/>
            <person name="Pupilli F."/>
            <person name="Ortiz J.P.A."/>
            <person name="Leblanc O."/>
        </authorList>
    </citation>
    <scope>NUCLEOTIDE SEQUENCE [LARGE SCALE GENOMIC DNA]</scope>
    <source>
        <strain evidence="1">R1</strain>
        <tissue evidence="1">Leaf</tissue>
    </source>
</reference>
<evidence type="ECO:0000313" key="2">
    <source>
        <dbReference type="Proteomes" id="UP001341281"/>
    </source>
</evidence>
<dbReference type="AlphaFoldDB" id="A0AAQ3XIL4"/>
<organism evidence="1 2">
    <name type="scientific">Paspalum notatum var. saurae</name>
    <dbReference type="NCBI Taxonomy" id="547442"/>
    <lineage>
        <taxon>Eukaryota</taxon>
        <taxon>Viridiplantae</taxon>
        <taxon>Streptophyta</taxon>
        <taxon>Embryophyta</taxon>
        <taxon>Tracheophyta</taxon>
        <taxon>Spermatophyta</taxon>
        <taxon>Magnoliopsida</taxon>
        <taxon>Liliopsida</taxon>
        <taxon>Poales</taxon>
        <taxon>Poaceae</taxon>
        <taxon>PACMAD clade</taxon>
        <taxon>Panicoideae</taxon>
        <taxon>Andropogonodae</taxon>
        <taxon>Paspaleae</taxon>
        <taxon>Paspalinae</taxon>
        <taxon>Paspalum</taxon>
    </lineage>
</organism>
<evidence type="ECO:0000313" key="1">
    <source>
        <dbReference type="EMBL" id="WVZ97947.1"/>
    </source>
</evidence>
<proteinExistence type="predicted"/>
<protein>
    <recommendedName>
        <fullName evidence="3">Reverse transcriptase Ty1/copia-type domain-containing protein</fullName>
    </recommendedName>
</protein>
<keyword evidence="2" id="KW-1185">Reference proteome</keyword>
<gene>
    <name evidence="1" type="ORF">U9M48_043443</name>
</gene>
<dbReference type="Proteomes" id="UP001341281">
    <property type="component" value="Chromosome 10"/>
</dbReference>
<evidence type="ECO:0008006" key="3">
    <source>
        <dbReference type="Google" id="ProtNLM"/>
    </source>
</evidence>
<dbReference type="EMBL" id="CP144754">
    <property type="protein sequence ID" value="WVZ97947.1"/>
    <property type="molecule type" value="Genomic_DNA"/>
</dbReference>
<name>A0AAQ3XIL4_PASNO</name>